<gene>
    <name evidence="2" type="primary">ccrB</name>
    <name evidence="2" type="ORF">OB2597_02227</name>
</gene>
<protein>
    <submittedName>
        <fullName evidence="2">Camphor resistance protein CrcB</fullName>
    </submittedName>
</protein>
<dbReference type="HOGENOM" id="CLU_116237_1_1_5"/>
<keyword evidence="3" id="KW-1185">Reference proteome</keyword>
<dbReference type="eggNOG" id="COG3439">
    <property type="taxonomic scope" value="Bacteria"/>
</dbReference>
<dbReference type="EMBL" id="AAMO01000004">
    <property type="protein sequence ID" value="EAQ03399.1"/>
    <property type="molecule type" value="Genomic_DNA"/>
</dbReference>
<dbReference type="PANTHER" id="PTHR38342:SF2">
    <property type="entry name" value="INNER MEMBRANE OR EXPORTED"/>
    <property type="match status" value="1"/>
</dbReference>
<dbReference type="SUPFAM" id="SSF103247">
    <property type="entry name" value="TT1751-like"/>
    <property type="match status" value="1"/>
</dbReference>
<feature type="domain" description="DUF302" evidence="1">
    <location>
        <begin position="51"/>
        <end position="110"/>
    </location>
</feature>
<organism evidence="2 3">
    <name type="scientific">Pseudooceanicola batsensis (strain ATCC BAA-863 / DSM 15984 / KCTC 12145 / HTCC2597)</name>
    <name type="common">Oceanicola batsensis</name>
    <dbReference type="NCBI Taxonomy" id="252305"/>
    <lineage>
        <taxon>Bacteria</taxon>
        <taxon>Pseudomonadati</taxon>
        <taxon>Pseudomonadota</taxon>
        <taxon>Alphaproteobacteria</taxon>
        <taxon>Rhodobacterales</taxon>
        <taxon>Paracoccaceae</taxon>
        <taxon>Pseudooceanicola</taxon>
    </lineage>
</organism>
<dbReference type="CDD" id="cd14797">
    <property type="entry name" value="DUF302"/>
    <property type="match status" value="1"/>
</dbReference>
<comment type="caution">
    <text evidence="2">The sequence shown here is derived from an EMBL/GenBank/DDBJ whole genome shotgun (WGS) entry which is preliminary data.</text>
</comment>
<dbReference type="RefSeq" id="WP_009804699.1">
    <property type="nucleotide sequence ID" value="NZ_CH724131.1"/>
</dbReference>
<dbReference type="Gene3D" id="3.30.310.70">
    <property type="entry name" value="TT1751-like domain"/>
    <property type="match status" value="1"/>
</dbReference>
<name>A3TX39_PSEBH</name>
<sequence length="145" mass="15578">MFRPVLAACLLAAVPAHADYERREAQGSVSDAMDRLTAAAEEAGATIFARIDHAGGATGAGMELRPSELLIFGNPMLGTMAMQEDPLAGLVLPMKMLAYEDAEGKVWIAYEEVEEMFDDLDVDDDLDVLDKMEDALENLSRAAAG</sequence>
<dbReference type="OrthoDB" id="9799367at2"/>
<proteinExistence type="predicted"/>
<dbReference type="STRING" id="252305.OB2597_02227"/>
<reference evidence="2 3" key="1">
    <citation type="journal article" date="2010" name="J. Bacteriol.">
        <title>Genome sequences of Oceanicola granulosus HTCC2516(T) and Oceanicola batsensis HTCC2597(TDelta).</title>
        <authorList>
            <person name="Thrash J.C."/>
            <person name="Cho J.C."/>
            <person name="Vergin K.L."/>
            <person name="Giovannoni S.J."/>
        </authorList>
    </citation>
    <scope>NUCLEOTIDE SEQUENCE [LARGE SCALE GENOMIC DNA]</scope>
    <source>
        <strain evidence="3">ATCC BAA-863 / DSM 15984 / KCTC 12145 / HTCC2597</strain>
    </source>
</reference>
<dbReference type="InterPro" id="IPR005180">
    <property type="entry name" value="DUF302"/>
</dbReference>
<accession>A3TX39</accession>
<dbReference type="PANTHER" id="PTHR38342">
    <property type="entry name" value="SLR5037 PROTEIN"/>
    <property type="match status" value="1"/>
</dbReference>
<dbReference type="InterPro" id="IPR035923">
    <property type="entry name" value="TT1751-like_sf"/>
</dbReference>
<dbReference type="Pfam" id="PF03625">
    <property type="entry name" value="DUF302"/>
    <property type="match status" value="1"/>
</dbReference>
<evidence type="ECO:0000259" key="1">
    <source>
        <dbReference type="Pfam" id="PF03625"/>
    </source>
</evidence>
<evidence type="ECO:0000313" key="2">
    <source>
        <dbReference type="EMBL" id="EAQ03399.1"/>
    </source>
</evidence>
<dbReference type="Proteomes" id="UP000004318">
    <property type="component" value="Unassembled WGS sequence"/>
</dbReference>
<dbReference type="AlphaFoldDB" id="A3TX39"/>
<evidence type="ECO:0000313" key="3">
    <source>
        <dbReference type="Proteomes" id="UP000004318"/>
    </source>
</evidence>